<comment type="similarity">
    <text evidence="9">Belongs to the class I-like SAM-binding methyltransferase superfamily. TRM61 family.</text>
</comment>
<dbReference type="Gene3D" id="3.40.50.150">
    <property type="entry name" value="Vaccinia Virus protein VP39"/>
    <property type="match status" value="1"/>
</dbReference>
<sequence length="310" mass="33747">MTGIHGRRGPFDDGDSVQLTDPKGRKNTITLRSGSAFHTHRGRVDHDDLIGQPEGSVVSSTSGTAYVALRPLLSDFTLSMKRGATIVYPKDAAQIVAQADIFPGARVIEAGAGSGALSCWLLRAVGTEGVVSSYERRADFAEIARKNVERYFGHSPSSWKLTVGDIGETADDTDVDRVILDMLAPWECLDTVAEALVPGGLLCVYVATTTQISTVVEAMREHGSFYEPHAWESMVRDWHVEGLAVRPDHKMIGHTGFLVTARRLAEGVQPPQRRRRPAKGAYGPDWQQNRATEQRATGTGSESGEDEPYT</sequence>
<keyword evidence="2 9" id="KW-0489">Methyltransferase</keyword>
<keyword evidence="14" id="KW-1185">Reference proteome</keyword>
<dbReference type="FunFam" id="3.40.50.150:FF:000019">
    <property type="entry name" value="tRNA (adenine(58)-N(1))-methyltransferase TrmI"/>
    <property type="match status" value="1"/>
</dbReference>
<evidence type="ECO:0000256" key="6">
    <source>
        <dbReference type="ARBA" id="ARBA00056761"/>
    </source>
</evidence>
<evidence type="ECO:0000256" key="10">
    <source>
        <dbReference type="PIRSR" id="PIRSR017269-1"/>
    </source>
</evidence>
<dbReference type="PROSITE" id="PS51620">
    <property type="entry name" value="SAM_TRM61"/>
    <property type="match status" value="1"/>
</dbReference>
<evidence type="ECO:0000256" key="1">
    <source>
        <dbReference type="ARBA" id="ARBA00012796"/>
    </source>
</evidence>
<dbReference type="InterPro" id="IPR014816">
    <property type="entry name" value="tRNA_MeTrfase_Gcd14"/>
</dbReference>
<feature type="binding site" evidence="10">
    <location>
        <begin position="114"/>
        <end position="117"/>
    </location>
    <ligand>
        <name>S-adenosyl-L-methionine</name>
        <dbReference type="ChEBI" id="CHEBI:59789"/>
    </ligand>
</feature>
<keyword evidence="5 9" id="KW-0819">tRNA processing</keyword>
<name>A0A543NJ46_9ACTN</name>
<evidence type="ECO:0000256" key="7">
    <source>
        <dbReference type="ARBA" id="ARBA00066181"/>
    </source>
</evidence>
<dbReference type="PANTHER" id="PTHR12133:SF1">
    <property type="entry name" value="TRNA (ADENINE(58)-N(1))-METHYLTRANSFERASE, MITOCHONDRIAL"/>
    <property type="match status" value="1"/>
</dbReference>
<evidence type="ECO:0000256" key="5">
    <source>
        <dbReference type="ARBA" id="ARBA00022694"/>
    </source>
</evidence>
<evidence type="ECO:0000259" key="12">
    <source>
        <dbReference type="Pfam" id="PF08704"/>
    </source>
</evidence>
<evidence type="ECO:0000256" key="8">
    <source>
        <dbReference type="ARBA" id="ARBA00069291"/>
    </source>
</evidence>
<evidence type="ECO:0000313" key="13">
    <source>
        <dbReference type="EMBL" id="TQN31784.1"/>
    </source>
</evidence>
<dbReference type="AlphaFoldDB" id="A0A543NJ46"/>
<gene>
    <name evidence="13" type="ORF">FHX37_1705</name>
</gene>
<dbReference type="InterPro" id="IPR049470">
    <property type="entry name" value="TRM61_C"/>
</dbReference>
<evidence type="ECO:0000256" key="2">
    <source>
        <dbReference type="ARBA" id="ARBA00022603"/>
    </source>
</evidence>
<dbReference type="Pfam" id="PF08704">
    <property type="entry name" value="GCD14"/>
    <property type="match status" value="1"/>
</dbReference>
<feature type="compositionally biased region" description="Polar residues" evidence="11">
    <location>
        <begin position="286"/>
        <end position="302"/>
    </location>
</feature>
<dbReference type="Gene3D" id="3.10.330.20">
    <property type="match status" value="1"/>
</dbReference>
<dbReference type="GO" id="GO:0031515">
    <property type="term" value="C:tRNA (m1A) methyltransferase complex"/>
    <property type="evidence" value="ECO:0007669"/>
    <property type="project" value="UniProtKB-UniRule"/>
</dbReference>
<proteinExistence type="inferred from homology"/>
<dbReference type="RefSeq" id="WP_141923370.1">
    <property type="nucleotide sequence ID" value="NZ_VFQC01000001.1"/>
</dbReference>
<feature type="domain" description="tRNA (adenine(58)-N(1))-methyltransferase catalytic subunit TRM61 C-terminal" evidence="12">
    <location>
        <begin position="76"/>
        <end position="241"/>
    </location>
</feature>
<dbReference type="EC" id="2.1.1.220" evidence="1 9"/>
<comment type="catalytic activity">
    <reaction evidence="9">
        <text>adenosine(58) in tRNA + S-adenosyl-L-methionine = N(1)-methyladenosine(58) in tRNA + S-adenosyl-L-homocysteine + H(+)</text>
        <dbReference type="Rhea" id="RHEA:43152"/>
        <dbReference type="Rhea" id="RHEA-COMP:10365"/>
        <dbReference type="Rhea" id="RHEA-COMP:10366"/>
        <dbReference type="ChEBI" id="CHEBI:15378"/>
        <dbReference type="ChEBI" id="CHEBI:57856"/>
        <dbReference type="ChEBI" id="CHEBI:59789"/>
        <dbReference type="ChEBI" id="CHEBI:74411"/>
        <dbReference type="ChEBI" id="CHEBI:74491"/>
        <dbReference type="EC" id="2.1.1.220"/>
    </reaction>
</comment>
<dbReference type="PANTHER" id="PTHR12133">
    <property type="entry name" value="TRNA (ADENINE(58)-N(1))-METHYLTRANSFERASE"/>
    <property type="match status" value="1"/>
</dbReference>
<comment type="subunit">
    <text evidence="7 9">Homotetramer composed of a dimer of dimers.</text>
</comment>
<dbReference type="CDD" id="cd02440">
    <property type="entry name" value="AdoMet_MTases"/>
    <property type="match status" value="1"/>
</dbReference>
<dbReference type="Pfam" id="PF14801">
    <property type="entry name" value="TrmI-like_N"/>
    <property type="match status" value="1"/>
</dbReference>
<dbReference type="FunFam" id="3.10.330.20:FF:000001">
    <property type="entry name" value="tRNA (adenine(58)-N(1))-methyltransferase TrmI"/>
    <property type="match status" value="1"/>
</dbReference>
<dbReference type="GO" id="GO:0160107">
    <property type="term" value="F:tRNA (adenine(58)-N1)-methyltransferase activity"/>
    <property type="evidence" value="ECO:0007669"/>
    <property type="project" value="UniProtKB-EC"/>
</dbReference>
<feature type="binding site" evidence="10">
    <location>
        <position position="135"/>
    </location>
    <ligand>
        <name>S-adenosyl-L-methionine</name>
        <dbReference type="ChEBI" id="CHEBI:59789"/>
    </ligand>
</feature>
<dbReference type="InterPro" id="IPR029063">
    <property type="entry name" value="SAM-dependent_MTases_sf"/>
</dbReference>
<dbReference type="PIRSF" id="PIRSF017269">
    <property type="entry name" value="GCD14"/>
    <property type="match status" value="1"/>
</dbReference>
<keyword evidence="3 9" id="KW-0808">Transferase</keyword>
<dbReference type="EMBL" id="VFQC01000001">
    <property type="protein sequence ID" value="TQN31784.1"/>
    <property type="molecule type" value="Genomic_DNA"/>
</dbReference>
<protein>
    <recommendedName>
        <fullName evidence="8 9">tRNA (adenine(58)-N(1))-methyltransferase TrmI</fullName>
        <ecNumber evidence="1 9">2.1.1.220</ecNumber>
    </recommendedName>
</protein>
<reference evidence="13 14" key="1">
    <citation type="submission" date="2019-06" db="EMBL/GenBank/DDBJ databases">
        <title>Sequencing the genomes of 1000 actinobacteria strains.</title>
        <authorList>
            <person name="Klenk H.-P."/>
        </authorList>
    </citation>
    <scope>NUCLEOTIDE SEQUENCE [LARGE SCALE GENOMIC DNA]</scope>
    <source>
        <strain evidence="13 14">DSM 45015</strain>
    </source>
</reference>
<evidence type="ECO:0000256" key="4">
    <source>
        <dbReference type="ARBA" id="ARBA00022691"/>
    </source>
</evidence>
<organism evidence="13 14">
    <name type="scientific">Haloactinospora alba</name>
    <dbReference type="NCBI Taxonomy" id="405555"/>
    <lineage>
        <taxon>Bacteria</taxon>
        <taxon>Bacillati</taxon>
        <taxon>Actinomycetota</taxon>
        <taxon>Actinomycetes</taxon>
        <taxon>Streptosporangiales</taxon>
        <taxon>Nocardiopsidaceae</taxon>
        <taxon>Haloactinospora</taxon>
    </lineage>
</organism>
<dbReference type="SUPFAM" id="SSF53335">
    <property type="entry name" value="S-adenosyl-L-methionine-dependent methyltransferases"/>
    <property type="match status" value="1"/>
</dbReference>
<evidence type="ECO:0000256" key="11">
    <source>
        <dbReference type="SAM" id="MobiDB-lite"/>
    </source>
</evidence>
<dbReference type="GO" id="GO:0030488">
    <property type="term" value="P:tRNA methylation"/>
    <property type="evidence" value="ECO:0007669"/>
    <property type="project" value="InterPro"/>
</dbReference>
<feature type="binding site" evidence="10">
    <location>
        <position position="181"/>
    </location>
    <ligand>
        <name>S-adenosyl-L-methionine</name>
        <dbReference type="ChEBI" id="CHEBI:59789"/>
    </ligand>
</feature>
<feature type="region of interest" description="Disordered" evidence="11">
    <location>
        <begin position="263"/>
        <end position="310"/>
    </location>
</feature>
<comment type="function">
    <text evidence="6 9">Catalyzes the S-adenosyl-L-methionine-dependent formation of N(1)-methyladenine at position 58 (m1A58) in tRNA.</text>
</comment>
<dbReference type="Proteomes" id="UP000317422">
    <property type="component" value="Unassembled WGS sequence"/>
</dbReference>
<feature type="binding site" evidence="10">
    <location>
        <position position="165"/>
    </location>
    <ligand>
        <name>S-adenosyl-L-methionine</name>
        <dbReference type="ChEBI" id="CHEBI:59789"/>
    </ligand>
</feature>
<accession>A0A543NJ46</accession>
<dbReference type="OrthoDB" id="9781391at2"/>
<evidence type="ECO:0000256" key="9">
    <source>
        <dbReference type="PIRNR" id="PIRNR017269"/>
    </source>
</evidence>
<feature type="region of interest" description="Disordered" evidence="11">
    <location>
        <begin position="1"/>
        <end position="37"/>
    </location>
</feature>
<evidence type="ECO:0000256" key="3">
    <source>
        <dbReference type="ARBA" id="ARBA00022679"/>
    </source>
</evidence>
<comment type="caution">
    <text evidence="13">The sequence shown here is derived from an EMBL/GenBank/DDBJ whole genome shotgun (WGS) entry which is preliminary data.</text>
</comment>
<evidence type="ECO:0000313" key="14">
    <source>
        <dbReference type="Proteomes" id="UP000317422"/>
    </source>
</evidence>
<keyword evidence="4 9" id="KW-0949">S-adenosyl-L-methionine</keyword>